<dbReference type="Proteomes" id="UP000595437">
    <property type="component" value="Chromosome 15"/>
</dbReference>
<protein>
    <submittedName>
        <fullName evidence="2">Uncharacterized protein</fullName>
    </submittedName>
</protein>
<keyword evidence="1" id="KW-1133">Transmembrane helix</keyword>
<feature type="transmembrane region" description="Helical" evidence="1">
    <location>
        <begin position="14"/>
        <end position="37"/>
    </location>
</feature>
<reference evidence="3" key="1">
    <citation type="submission" date="2021-01" db="EMBL/GenBank/DDBJ databases">
        <title>Caligus Genome Assembly.</title>
        <authorList>
            <person name="Gallardo-Escarate C."/>
        </authorList>
    </citation>
    <scope>NUCLEOTIDE SEQUENCE [LARGE SCALE GENOMIC DNA]</scope>
</reference>
<sequence>RGTKFPPLVFVKGVLSFVSKIGFPILIFVIGVIFLVFRKAPPTITSSILKTCSS</sequence>
<organism evidence="2 3">
    <name type="scientific">Caligus rogercresseyi</name>
    <name type="common">Sea louse</name>
    <dbReference type="NCBI Taxonomy" id="217165"/>
    <lineage>
        <taxon>Eukaryota</taxon>
        <taxon>Metazoa</taxon>
        <taxon>Ecdysozoa</taxon>
        <taxon>Arthropoda</taxon>
        <taxon>Crustacea</taxon>
        <taxon>Multicrustacea</taxon>
        <taxon>Hexanauplia</taxon>
        <taxon>Copepoda</taxon>
        <taxon>Siphonostomatoida</taxon>
        <taxon>Caligidae</taxon>
        <taxon>Caligus</taxon>
    </lineage>
</organism>
<keyword evidence="1" id="KW-0472">Membrane</keyword>
<evidence type="ECO:0000256" key="1">
    <source>
        <dbReference type="SAM" id="Phobius"/>
    </source>
</evidence>
<proteinExistence type="predicted"/>
<dbReference type="AlphaFoldDB" id="A0A7T8GQS5"/>
<accession>A0A7T8GQS5</accession>
<name>A0A7T8GQS5_CALRO</name>
<evidence type="ECO:0000313" key="3">
    <source>
        <dbReference type="Proteomes" id="UP000595437"/>
    </source>
</evidence>
<keyword evidence="1" id="KW-0812">Transmembrane</keyword>
<evidence type="ECO:0000313" key="2">
    <source>
        <dbReference type="EMBL" id="QQP35896.1"/>
    </source>
</evidence>
<keyword evidence="3" id="KW-1185">Reference proteome</keyword>
<feature type="non-terminal residue" evidence="2">
    <location>
        <position position="1"/>
    </location>
</feature>
<gene>
    <name evidence="2" type="ORF">FKW44_020835</name>
</gene>
<dbReference type="EMBL" id="CP045904">
    <property type="protein sequence ID" value="QQP35896.1"/>
    <property type="molecule type" value="Genomic_DNA"/>
</dbReference>